<dbReference type="Pfam" id="PF00481">
    <property type="entry name" value="PP2C"/>
    <property type="match status" value="1"/>
</dbReference>
<evidence type="ECO:0000256" key="6">
    <source>
        <dbReference type="ARBA" id="ARBA00022723"/>
    </source>
</evidence>
<comment type="cofactor">
    <cofactor evidence="1">
        <name>Mn(2+)</name>
        <dbReference type="ChEBI" id="CHEBI:29035"/>
    </cofactor>
</comment>
<evidence type="ECO:0000256" key="2">
    <source>
        <dbReference type="ARBA" id="ARBA00001946"/>
    </source>
</evidence>
<feature type="non-terminal residue" evidence="12">
    <location>
        <position position="1"/>
    </location>
</feature>
<feature type="non-terminal residue" evidence="12">
    <location>
        <position position="302"/>
    </location>
</feature>
<comment type="cofactor">
    <cofactor evidence="2">
        <name>Mg(2+)</name>
        <dbReference type="ChEBI" id="CHEBI:18420"/>
    </cofactor>
</comment>
<dbReference type="SMART" id="SM00332">
    <property type="entry name" value="PP2Cc"/>
    <property type="match status" value="1"/>
</dbReference>
<gene>
    <name evidence="12" type="ORF">THAPSDRAFT_31637</name>
</gene>
<dbReference type="InParanoid" id="B8BSH7"/>
<keyword evidence="6" id="KW-0479">Metal-binding</keyword>
<dbReference type="GO" id="GO:0046872">
    <property type="term" value="F:metal ion binding"/>
    <property type="evidence" value="ECO:0007669"/>
    <property type="project" value="UniProtKB-KW"/>
</dbReference>
<reference evidence="12 13" key="1">
    <citation type="journal article" date="2004" name="Science">
        <title>The genome of the diatom Thalassiosira pseudonana: ecology, evolution, and metabolism.</title>
        <authorList>
            <person name="Armbrust E.V."/>
            <person name="Berges J.A."/>
            <person name="Bowler C."/>
            <person name="Green B.R."/>
            <person name="Martinez D."/>
            <person name="Putnam N.H."/>
            <person name="Zhou S."/>
            <person name="Allen A.E."/>
            <person name="Apt K.E."/>
            <person name="Bechner M."/>
            <person name="Brzezinski M.A."/>
            <person name="Chaal B.K."/>
            <person name="Chiovitti A."/>
            <person name="Davis A.K."/>
            <person name="Demarest M.S."/>
            <person name="Detter J.C."/>
            <person name="Glavina T."/>
            <person name="Goodstein D."/>
            <person name="Hadi M.Z."/>
            <person name="Hellsten U."/>
            <person name="Hildebrand M."/>
            <person name="Jenkins B.D."/>
            <person name="Jurka J."/>
            <person name="Kapitonov V.V."/>
            <person name="Kroger N."/>
            <person name="Lau W.W."/>
            <person name="Lane T.W."/>
            <person name="Larimer F.W."/>
            <person name="Lippmeier J.C."/>
            <person name="Lucas S."/>
            <person name="Medina M."/>
            <person name="Montsant A."/>
            <person name="Obornik M."/>
            <person name="Parker M.S."/>
            <person name="Palenik B."/>
            <person name="Pazour G.J."/>
            <person name="Richardson P.M."/>
            <person name="Rynearson T.A."/>
            <person name="Saito M.A."/>
            <person name="Schwartz D.C."/>
            <person name="Thamatrakoln K."/>
            <person name="Valentin K."/>
            <person name="Vardi A."/>
            <person name="Wilkerson F.P."/>
            <person name="Rokhsar D.S."/>
        </authorList>
    </citation>
    <scope>NUCLEOTIDE SEQUENCE [LARGE SCALE GENOMIC DNA]</scope>
    <source>
        <strain evidence="12 13">CCMP1335</strain>
    </source>
</reference>
<evidence type="ECO:0000256" key="8">
    <source>
        <dbReference type="ARBA" id="ARBA00022912"/>
    </source>
</evidence>
<dbReference type="InterPro" id="IPR000222">
    <property type="entry name" value="PP2C_BS"/>
</dbReference>
<dbReference type="PANTHER" id="PTHR13832:SF565">
    <property type="entry name" value="AT28366P-RELATED"/>
    <property type="match status" value="1"/>
</dbReference>
<evidence type="ECO:0000256" key="1">
    <source>
        <dbReference type="ARBA" id="ARBA00001936"/>
    </source>
</evidence>
<dbReference type="EC" id="3.1.3.16" evidence="5"/>
<dbReference type="OMA" id="GASNWAN"/>
<dbReference type="PANTHER" id="PTHR13832">
    <property type="entry name" value="PROTEIN PHOSPHATASE 2C"/>
    <property type="match status" value="1"/>
</dbReference>
<evidence type="ECO:0000256" key="4">
    <source>
        <dbReference type="ARBA" id="ARBA00006702"/>
    </source>
</evidence>
<dbReference type="GO" id="GO:0016020">
    <property type="term" value="C:membrane"/>
    <property type="evidence" value="ECO:0007669"/>
    <property type="project" value="UniProtKB-SubCell"/>
</dbReference>
<accession>B8BSH7</accession>
<evidence type="ECO:0000256" key="9">
    <source>
        <dbReference type="ARBA" id="ARBA00023211"/>
    </source>
</evidence>
<dbReference type="KEGG" id="tps:THAPSDRAFT_31637"/>
<dbReference type="FunFam" id="3.60.40.10:FF:000075">
    <property type="entry name" value="Protein phosphatase 2C, putative"/>
    <property type="match status" value="1"/>
</dbReference>
<protein>
    <recommendedName>
        <fullName evidence="5">protein-serine/threonine phosphatase</fullName>
        <ecNumber evidence="5">3.1.3.16</ecNumber>
    </recommendedName>
</protein>
<dbReference type="InterPro" id="IPR001932">
    <property type="entry name" value="PPM-type_phosphatase-like_dom"/>
</dbReference>
<dbReference type="Gene3D" id="3.60.40.10">
    <property type="entry name" value="PPM-type phosphatase domain"/>
    <property type="match status" value="1"/>
</dbReference>
<keyword evidence="7 10" id="KW-0378">Hydrolase</keyword>
<dbReference type="RefSeq" id="XP_002287083.1">
    <property type="nucleotide sequence ID" value="XM_002287047.1"/>
</dbReference>
<dbReference type="PaxDb" id="35128-Thaps31637"/>
<comment type="subcellular location">
    <subcellularLocation>
        <location evidence="3">Membrane</location>
        <topology evidence="3">Peripheral membrane protein</topology>
    </subcellularLocation>
</comment>
<feature type="domain" description="PPM-type phosphatase" evidence="11">
    <location>
        <begin position="2"/>
        <end position="302"/>
    </location>
</feature>
<name>B8BSH7_THAPS</name>
<dbReference type="InterPro" id="IPR036457">
    <property type="entry name" value="PPM-type-like_dom_sf"/>
</dbReference>
<comment type="similarity">
    <text evidence="4 10">Belongs to the PP2C family.</text>
</comment>
<dbReference type="eggNOG" id="KOG0697">
    <property type="taxonomic scope" value="Eukaryota"/>
</dbReference>
<keyword evidence="13" id="KW-1185">Reference proteome</keyword>
<dbReference type="GeneID" id="7452578"/>
<reference evidence="12 13" key="2">
    <citation type="journal article" date="2008" name="Nature">
        <title>The Phaeodactylum genome reveals the evolutionary history of diatom genomes.</title>
        <authorList>
            <person name="Bowler C."/>
            <person name="Allen A.E."/>
            <person name="Badger J.H."/>
            <person name="Grimwood J."/>
            <person name="Jabbari K."/>
            <person name="Kuo A."/>
            <person name="Maheswari U."/>
            <person name="Martens C."/>
            <person name="Maumus F."/>
            <person name="Otillar R.P."/>
            <person name="Rayko E."/>
            <person name="Salamov A."/>
            <person name="Vandepoele K."/>
            <person name="Beszteri B."/>
            <person name="Gruber A."/>
            <person name="Heijde M."/>
            <person name="Katinka M."/>
            <person name="Mock T."/>
            <person name="Valentin K."/>
            <person name="Verret F."/>
            <person name="Berges J.A."/>
            <person name="Brownlee C."/>
            <person name="Cadoret J.P."/>
            <person name="Chiovitti A."/>
            <person name="Choi C.J."/>
            <person name="Coesel S."/>
            <person name="De Martino A."/>
            <person name="Detter J.C."/>
            <person name="Durkin C."/>
            <person name="Falciatore A."/>
            <person name="Fournet J."/>
            <person name="Haruta M."/>
            <person name="Huysman M.J."/>
            <person name="Jenkins B.D."/>
            <person name="Jiroutova K."/>
            <person name="Jorgensen R.E."/>
            <person name="Joubert Y."/>
            <person name="Kaplan A."/>
            <person name="Kroger N."/>
            <person name="Kroth P.G."/>
            <person name="La Roche J."/>
            <person name="Lindquist E."/>
            <person name="Lommer M."/>
            <person name="Martin-Jezequel V."/>
            <person name="Lopez P.J."/>
            <person name="Lucas S."/>
            <person name="Mangogna M."/>
            <person name="McGinnis K."/>
            <person name="Medlin L.K."/>
            <person name="Montsant A."/>
            <person name="Oudot-Le Secq M.P."/>
            <person name="Napoli C."/>
            <person name="Obornik M."/>
            <person name="Parker M.S."/>
            <person name="Petit J.L."/>
            <person name="Porcel B.M."/>
            <person name="Poulsen N."/>
            <person name="Robison M."/>
            <person name="Rychlewski L."/>
            <person name="Rynearson T.A."/>
            <person name="Schmutz J."/>
            <person name="Shapiro H."/>
            <person name="Siaut M."/>
            <person name="Stanley M."/>
            <person name="Sussman M.R."/>
            <person name="Taylor A.R."/>
            <person name="Vardi A."/>
            <person name="von Dassow P."/>
            <person name="Vyverman W."/>
            <person name="Willis A."/>
            <person name="Wyrwicz L.S."/>
            <person name="Rokhsar D.S."/>
            <person name="Weissenbach J."/>
            <person name="Armbrust E.V."/>
            <person name="Green B.R."/>
            <person name="Van de Peer Y."/>
            <person name="Grigoriev I.V."/>
        </authorList>
    </citation>
    <scope>NUCLEOTIDE SEQUENCE [LARGE SCALE GENOMIC DNA]</scope>
    <source>
        <strain evidence="12 13">CCMP1335</strain>
    </source>
</reference>
<dbReference type="GO" id="GO:0004722">
    <property type="term" value="F:protein serine/threonine phosphatase activity"/>
    <property type="evidence" value="ECO:0000318"/>
    <property type="project" value="GO_Central"/>
</dbReference>
<dbReference type="SUPFAM" id="SSF81606">
    <property type="entry name" value="PP2C-like"/>
    <property type="match status" value="1"/>
</dbReference>
<evidence type="ECO:0000313" key="13">
    <source>
        <dbReference type="Proteomes" id="UP000001449"/>
    </source>
</evidence>
<evidence type="ECO:0000313" key="12">
    <source>
        <dbReference type="EMBL" id="EED96724.1"/>
    </source>
</evidence>
<organism evidence="12 13">
    <name type="scientific">Thalassiosira pseudonana</name>
    <name type="common">Marine diatom</name>
    <name type="synonym">Cyclotella nana</name>
    <dbReference type="NCBI Taxonomy" id="35128"/>
    <lineage>
        <taxon>Eukaryota</taxon>
        <taxon>Sar</taxon>
        <taxon>Stramenopiles</taxon>
        <taxon>Ochrophyta</taxon>
        <taxon>Bacillariophyta</taxon>
        <taxon>Coscinodiscophyceae</taxon>
        <taxon>Thalassiosirophycidae</taxon>
        <taxon>Thalassiosirales</taxon>
        <taxon>Thalassiosiraceae</taxon>
        <taxon>Thalassiosira</taxon>
    </lineage>
</organism>
<dbReference type="GO" id="GO:1902531">
    <property type="term" value="P:regulation of intracellular signal transduction"/>
    <property type="evidence" value="ECO:0000318"/>
    <property type="project" value="GO_Central"/>
</dbReference>
<evidence type="ECO:0000256" key="10">
    <source>
        <dbReference type="RuleBase" id="RU003465"/>
    </source>
</evidence>
<evidence type="ECO:0000259" key="11">
    <source>
        <dbReference type="PROSITE" id="PS51746"/>
    </source>
</evidence>
<evidence type="ECO:0000256" key="7">
    <source>
        <dbReference type="ARBA" id="ARBA00022801"/>
    </source>
</evidence>
<dbReference type="PROSITE" id="PS01032">
    <property type="entry name" value="PPM_1"/>
    <property type="match status" value="1"/>
</dbReference>
<sequence length="302" mass="33470">IQYAVSYMQGRRPSQEDAHVIETELFDTTPSGHALFGIFDGHGTSFASNYVAEHFVSVLRSQASFVEYKQQFAIAGTYANLLQEMNARRKRNNEVGTANNDKGLYDDFDSGTTAIIVLLTPHFVMCANLGDSRSILHCEPSDENNVNTTNVVCLSRDHKPNDLSEKKRVEKAGGVVLGGMIEGRLAVSRGLGDFAFKHTDSLVFAVDQHLDKHPDSFVQPQDQMVSSVPEVTIVERDIRRHRFLVIACDGIWDVTSNEKCAQLLSDVFDDGEGNVGLVCEELLDTCYTKGSLDNMTVILLKF</sequence>
<dbReference type="InterPro" id="IPR015655">
    <property type="entry name" value="PP2C"/>
</dbReference>
<dbReference type="HOGENOM" id="CLU_013173_4_0_1"/>
<dbReference type="AlphaFoldDB" id="B8BSH7"/>
<dbReference type="PROSITE" id="PS51746">
    <property type="entry name" value="PPM_2"/>
    <property type="match status" value="1"/>
</dbReference>
<dbReference type="Proteomes" id="UP000001449">
    <property type="component" value="Chromosome 1"/>
</dbReference>
<dbReference type="STRING" id="35128.B8BSH7"/>
<keyword evidence="8 10" id="KW-0904">Protein phosphatase</keyword>
<evidence type="ECO:0000256" key="3">
    <source>
        <dbReference type="ARBA" id="ARBA00004170"/>
    </source>
</evidence>
<proteinExistence type="inferred from homology"/>
<evidence type="ECO:0000256" key="5">
    <source>
        <dbReference type="ARBA" id="ARBA00013081"/>
    </source>
</evidence>
<dbReference type="CDD" id="cd00143">
    <property type="entry name" value="PP2Cc"/>
    <property type="match status" value="1"/>
</dbReference>
<keyword evidence="9" id="KW-0464">Manganese</keyword>
<dbReference type="EMBL" id="CM000638">
    <property type="protein sequence ID" value="EED96724.1"/>
    <property type="molecule type" value="Genomic_DNA"/>
</dbReference>